<comment type="similarity">
    <text evidence="1">Belongs to the carbohydrate kinase PfkB family.</text>
</comment>
<dbReference type="GO" id="GO:0016301">
    <property type="term" value="F:kinase activity"/>
    <property type="evidence" value="ECO:0007669"/>
    <property type="project" value="UniProtKB-KW"/>
</dbReference>
<dbReference type="Gene3D" id="3.30.1110.10">
    <property type="match status" value="1"/>
</dbReference>
<dbReference type="InterPro" id="IPR052700">
    <property type="entry name" value="Carb_kinase_PfkB-like"/>
</dbReference>
<proteinExistence type="inferred from homology"/>
<organism evidence="5">
    <name type="scientific">marine metagenome</name>
    <dbReference type="NCBI Taxonomy" id="408172"/>
    <lineage>
        <taxon>unclassified sequences</taxon>
        <taxon>metagenomes</taxon>
        <taxon>ecological metagenomes</taxon>
    </lineage>
</organism>
<dbReference type="Pfam" id="PF00294">
    <property type="entry name" value="PfkB"/>
    <property type="match status" value="1"/>
</dbReference>
<keyword evidence="2" id="KW-0808">Transferase</keyword>
<evidence type="ECO:0000256" key="1">
    <source>
        <dbReference type="ARBA" id="ARBA00010688"/>
    </source>
</evidence>
<dbReference type="CDD" id="cd01168">
    <property type="entry name" value="adenosine_kinase"/>
    <property type="match status" value="1"/>
</dbReference>
<dbReference type="SUPFAM" id="SSF53613">
    <property type="entry name" value="Ribokinase-like"/>
    <property type="match status" value="1"/>
</dbReference>
<dbReference type="AlphaFoldDB" id="A0A382RSA5"/>
<evidence type="ECO:0000313" key="5">
    <source>
        <dbReference type="EMBL" id="SVD00330.1"/>
    </source>
</evidence>
<dbReference type="InterPro" id="IPR011611">
    <property type="entry name" value="PfkB_dom"/>
</dbReference>
<evidence type="ECO:0000259" key="4">
    <source>
        <dbReference type="Pfam" id="PF00294"/>
    </source>
</evidence>
<feature type="non-terminal residue" evidence="5">
    <location>
        <position position="188"/>
    </location>
</feature>
<dbReference type="PANTHER" id="PTHR43320">
    <property type="entry name" value="SUGAR KINASE"/>
    <property type="match status" value="1"/>
</dbReference>
<protein>
    <recommendedName>
        <fullName evidence="4">Carbohydrate kinase PfkB domain-containing protein</fullName>
    </recommendedName>
</protein>
<accession>A0A382RSA5</accession>
<dbReference type="InterPro" id="IPR029056">
    <property type="entry name" value="Ribokinase-like"/>
</dbReference>
<reference evidence="5" key="1">
    <citation type="submission" date="2018-05" db="EMBL/GenBank/DDBJ databases">
        <authorList>
            <person name="Lanie J.A."/>
            <person name="Ng W.-L."/>
            <person name="Kazmierczak K.M."/>
            <person name="Andrzejewski T.M."/>
            <person name="Davidsen T.M."/>
            <person name="Wayne K.J."/>
            <person name="Tettelin H."/>
            <person name="Glass J.I."/>
            <person name="Rusch D."/>
            <person name="Podicherti R."/>
            <person name="Tsui H.-C.T."/>
            <person name="Winkler M.E."/>
        </authorList>
    </citation>
    <scope>NUCLEOTIDE SEQUENCE</scope>
</reference>
<dbReference type="PANTHER" id="PTHR43320:SF3">
    <property type="entry name" value="CARBOHYDRATE KINASE PFKB DOMAIN-CONTAINING PROTEIN"/>
    <property type="match status" value="1"/>
</dbReference>
<sequence length="188" mass="21168">MKLIDDYELKKLKNEIKPSGFIAGGSVANSMVGLSSFGNTVYFFGKVNNDLFGKKYFESLKKENVGFNFQQETHKDSTGICFVFITPDGERTLNTYLGIANKLSEKEVIDKEIKQSELILIEGYLWDSPEAKNAIGKSIEIANKSSTLISLSLSDLFCVERFKKEFLDLTKNKIDLLFGNEGEFKALF</sequence>
<name>A0A382RSA5_9ZZZZ</name>
<dbReference type="Gene3D" id="3.40.1190.20">
    <property type="match status" value="1"/>
</dbReference>
<gene>
    <name evidence="5" type="ORF">METZ01_LOCUS353184</name>
</gene>
<dbReference type="EMBL" id="UINC01123688">
    <property type="protein sequence ID" value="SVD00330.1"/>
    <property type="molecule type" value="Genomic_DNA"/>
</dbReference>
<evidence type="ECO:0000256" key="2">
    <source>
        <dbReference type="ARBA" id="ARBA00022679"/>
    </source>
</evidence>
<evidence type="ECO:0000256" key="3">
    <source>
        <dbReference type="ARBA" id="ARBA00022777"/>
    </source>
</evidence>
<feature type="domain" description="Carbohydrate kinase PfkB" evidence="4">
    <location>
        <begin position="15"/>
        <end position="188"/>
    </location>
</feature>
<keyword evidence="3" id="KW-0418">Kinase</keyword>